<reference evidence="1" key="1">
    <citation type="submission" date="2021-06" db="EMBL/GenBank/DDBJ databases">
        <authorList>
            <person name="Kallberg Y."/>
            <person name="Tangrot J."/>
            <person name="Rosling A."/>
        </authorList>
    </citation>
    <scope>NUCLEOTIDE SEQUENCE</scope>
    <source>
        <strain evidence="1">FL966</strain>
    </source>
</reference>
<evidence type="ECO:0000313" key="1">
    <source>
        <dbReference type="EMBL" id="CAG8733478.1"/>
    </source>
</evidence>
<name>A0A9N9IGR6_9GLOM</name>
<dbReference type="AlphaFoldDB" id="A0A9N9IGR6"/>
<gene>
    <name evidence="1" type="ORF">CPELLU_LOCUS13644</name>
</gene>
<dbReference type="Proteomes" id="UP000789759">
    <property type="component" value="Unassembled WGS sequence"/>
</dbReference>
<accession>A0A9N9IGR6</accession>
<organism evidence="1 2">
    <name type="scientific">Cetraspora pellucida</name>
    <dbReference type="NCBI Taxonomy" id="1433469"/>
    <lineage>
        <taxon>Eukaryota</taxon>
        <taxon>Fungi</taxon>
        <taxon>Fungi incertae sedis</taxon>
        <taxon>Mucoromycota</taxon>
        <taxon>Glomeromycotina</taxon>
        <taxon>Glomeromycetes</taxon>
        <taxon>Diversisporales</taxon>
        <taxon>Gigasporaceae</taxon>
        <taxon>Cetraspora</taxon>
    </lineage>
</organism>
<dbReference type="EMBL" id="CAJVQA010014832">
    <property type="protein sequence ID" value="CAG8733478.1"/>
    <property type="molecule type" value="Genomic_DNA"/>
</dbReference>
<proteinExistence type="predicted"/>
<comment type="caution">
    <text evidence="1">The sequence shown here is derived from an EMBL/GenBank/DDBJ whole genome shotgun (WGS) entry which is preliminary data.</text>
</comment>
<sequence length="74" mass="8457">MSNKKSFINNDKFRVVGTSNQVDGSSHNSQDFLNSAIEELCSVYNKEIMKGNNNDSIIYSIEQHFTNKQQNPEE</sequence>
<protein>
    <submittedName>
        <fullName evidence="1">4424_t:CDS:1</fullName>
    </submittedName>
</protein>
<feature type="non-terminal residue" evidence="1">
    <location>
        <position position="74"/>
    </location>
</feature>
<keyword evidence="2" id="KW-1185">Reference proteome</keyword>
<evidence type="ECO:0000313" key="2">
    <source>
        <dbReference type="Proteomes" id="UP000789759"/>
    </source>
</evidence>